<feature type="compositionally biased region" description="Basic and acidic residues" evidence="2">
    <location>
        <begin position="472"/>
        <end position="481"/>
    </location>
</feature>
<dbReference type="InterPro" id="IPR011989">
    <property type="entry name" value="ARM-like"/>
</dbReference>
<dbReference type="GO" id="GO:0005524">
    <property type="term" value="F:ATP binding"/>
    <property type="evidence" value="ECO:0007669"/>
    <property type="project" value="InterPro"/>
</dbReference>
<dbReference type="Gene3D" id="1.10.510.10">
    <property type="entry name" value="Transferase(Phosphotransferase) domain 1"/>
    <property type="match status" value="1"/>
</dbReference>
<feature type="domain" description="Protein kinase" evidence="3">
    <location>
        <begin position="1"/>
        <end position="283"/>
    </location>
</feature>
<feature type="compositionally biased region" description="Acidic residues" evidence="2">
    <location>
        <begin position="458"/>
        <end position="471"/>
    </location>
</feature>
<evidence type="ECO:0000259" key="3">
    <source>
        <dbReference type="PROSITE" id="PS50011"/>
    </source>
</evidence>
<name>A0AA39H7S8_9BILA</name>
<dbReference type="InterPro" id="IPR000719">
    <property type="entry name" value="Prot_kinase_dom"/>
</dbReference>
<dbReference type="SUPFAM" id="SSF48371">
    <property type="entry name" value="ARM repeat"/>
    <property type="match status" value="1"/>
</dbReference>
<dbReference type="GO" id="GO:0004672">
    <property type="term" value="F:protein kinase activity"/>
    <property type="evidence" value="ECO:0007669"/>
    <property type="project" value="InterPro"/>
</dbReference>
<protein>
    <recommendedName>
        <fullName evidence="3">Protein kinase domain-containing protein</fullName>
    </recommendedName>
</protein>
<evidence type="ECO:0000313" key="4">
    <source>
        <dbReference type="EMBL" id="KAK0400680.1"/>
    </source>
</evidence>
<dbReference type="Pfam" id="PF00069">
    <property type="entry name" value="Pkinase"/>
    <property type="match status" value="1"/>
</dbReference>
<gene>
    <name evidence="4" type="ORF">QR680_015390</name>
</gene>
<dbReference type="Proteomes" id="UP001175271">
    <property type="component" value="Unassembled WGS sequence"/>
</dbReference>
<feature type="compositionally biased region" description="Basic and acidic residues" evidence="2">
    <location>
        <begin position="571"/>
        <end position="583"/>
    </location>
</feature>
<evidence type="ECO:0000256" key="2">
    <source>
        <dbReference type="SAM" id="MobiDB-lite"/>
    </source>
</evidence>
<sequence length="600" mass="66500">MGANGSHHSVGSSSGDVQFLQDVDRASGAYKTWEQIRHCVRKSSNKRPKMLGTVFSRSLSSPDAGKLVTNGIQMLKQLRHPSILHYHDCLRSSSDVALITERVDVLDVAAKSMDSAEIRAGLLDVVNALVFLHEKAGIIHNSLSAAAIFVTPDGRWKLGSFEHASRRSGDSPDVKDFVALLQFLTPLVDEETADEFDALKERLSDESIELRALLEDGSLQSPLFEITNFLEHIQLKSDEEKIDFFGNLTHKLSHISPESVAKRLIRLFLSRYVMLDERAHESFLLHLLSMNDILSEDLYRSYLIPEILRIFGVRDKAIRLALLRHFHLYCPHIDHTSCAGRILPELTLGMYDTDDVIVSASLRAMADLVPILGGECVTGAVHTKHFSDGTPKPLKGALAPSTAPSEASTPSRYVPTPSSTSASPDTSKRRSSKLTVEAEEVPKMEEDEWSSWGAQDAETVENDEQVANEETEERKSEEKVKIATARADPPSRPLSRRSEKSNIGSEFSLPQIKPPAEEEVDFFADMEPKFDSAPSLVDSLKSRALMEASTSYLDRQAGIPVKFTLFNSDKESSAETELEHQDTETNGTSAWEADDDLVID</sequence>
<organism evidence="4 5">
    <name type="scientific">Steinernema hermaphroditum</name>
    <dbReference type="NCBI Taxonomy" id="289476"/>
    <lineage>
        <taxon>Eukaryota</taxon>
        <taxon>Metazoa</taxon>
        <taxon>Ecdysozoa</taxon>
        <taxon>Nematoda</taxon>
        <taxon>Chromadorea</taxon>
        <taxon>Rhabditida</taxon>
        <taxon>Tylenchina</taxon>
        <taxon>Panagrolaimomorpha</taxon>
        <taxon>Strongyloidoidea</taxon>
        <taxon>Steinernematidae</taxon>
        <taxon>Steinernema</taxon>
    </lineage>
</organism>
<proteinExistence type="inferred from homology"/>
<dbReference type="AlphaFoldDB" id="A0AA39H7S8"/>
<dbReference type="Gene3D" id="1.25.10.10">
    <property type="entry name" value="Leucine-rich Repeat Variant"/>
    <property type="match status" value="1"/>
</dbReference>
<dbReference type="SUPFAM" id="SSF56112">
    <property type="entry name" value="Protein kinase-like (PK-like)"/>
    <property type="match status" value="1"/>
</dbReference>
<dbReference type="EMBL" id="JAUCMV010000004">
    <property type="protein sequence ID" value="KAK0400680.1"/>
    <property type="molecule type" value="Genomic_DNA"/>
</dbReference>
<dbReference type="InterPro" id="IPR011009">
    <property type="entry name" value="Kinase-like_dom_sf"/>
</dbReference>
<evidence type="ECO:0000313" key="5">
    <source>
        <dbReference type="Proteomes" id="UP001175271"/>
    </source>
</evidence>
<dbReference type="PANTHER" id="PTHR12984:SF15">
    <property type="entry name" value="PROTEIN-ASSOCIATING WITH THE CARBOXYL-TERMINAL DOMAIN OF EZRIN"/>
    <property type="match status" value="1"/>
</dbReference>
<accession>A0AA39H7S8</accession>
<reference evidence="4" key="1">
    <citation type="submission" date="2023-06" db="EMBL/GenBank/DDBJ databases">
        <title>Genomic analysis of the entomopathogenic nematode Steinernema hermaphroditum.</title>
        <authorList>
            <person name="Schwarz E.M."/>
            <person name="Heppert J.K."/>
            <person name="Baniya A."/>
            <person name="Schwartz H.T."/>
            <person name="Tan C.-H."/>
            <person name="Antoshechkin I."/>
            <person name="Sternberg P.W."/>
            <person name="Goodrich-Blair H."/>
            <person name="Dillman A.R."/>
        </authorList>
    </citation>
    <scope>NUCLEOTIDE SEQUENCE</scope>
    <source>
        <strain evidence="4">PS9179</strain>
        <tissue evidence="4">Whole animal</tissue>
    </source>
</reference>
<comment type="caution">
    <text evidence="4">The sequence shown here is derived from an EMBL/GenBank/DDBJ whole genome shotgun (WGS) entry which is preliminary data.</text>
</comment>
<comment type="similarity">
    <text evidence="1">Belongs to the protein kinase superfamily.</text>
</comment>
<dbReference type="PROSITE" id="PS50011">
    <property type="entry name" value="PROTEIN_KINASE_DOM"/>
    <property type="match status" value="1"/>
</dbReference>
<dbReference type="InterPro" id="IPR016024">
    <property type="entry name" value="ARM-type_fold"/>
</dbReference>
<dbReference type="PANTHER" id="PTHR12984">
    <property type="entry name" value="SCY1-RELATED S/T PROTEIN KINASE-LIKE"/>
    <property type="match status" value="1"/>
</dbReference>
<dbReference type="InterPro" id="IPR051177">
    <property type="entry name" value="CIK-Related_Protein"/>
</dbReference>
<keyword evidence="5" id="KW-1185">Reference proteome</keyword>
<feature type="region of interest" description="Disordered" evidence="2">
    <location>
        <begin position="388"/>
        <end position="514"/>
    </location>
</feature>
<feature type="region of interest" description="Disordered" evidence="2">
    <location>
        <begin position="571"/>
        <end position="600"/>
    </location>
</feature>
<feature type="compositionally biased region" description="Low complexity" evidence="2">
    <location>
        <begin position="397"/>
        <end position="425"/>
    </location>
</feature>
<evidence type="ECO:0000256" key="1">
    <source>
        <dbReference type="ARBA" id="ARBA00038349"/>
    </source>
</evidence>
<dbReference type="Gene3D" id="3.30.200.20">
    <property type="entry name" value="Phosphorylase Kinase, domain 1"/>
    <property type="match status" value="1"/>
</dbReference>